<evidence type="ECO:0000256" key="8">
    <source>
        <dbReference type="ARBA" id="ARBA00023012"/>
    </source>
</evidence>
<dbReference type="EMBL" id="QGUI01000015">
    <property type="protein sequence ID" value="PZN01420.1"/>
    <property type="molecule type" value="Genomic_DNA"/>
</dbReference>
<dbReference type="GO" id="GO:0016020">
    <property type="term" value="C:membrane"/>
    <property type="evidence" value="ECO:0007669"/>
    <property type="project" value="InterPro"/>
</dbReference>
<keyword evidence="9" id="KW-0812">Transmembrane</keyword>
<dbReference type="EMBL" id="QGUI02000007">
    <property type="protein sequence ID" value="MFO7190898.1"/>
    <property type="molecule type" value="Genomic_DNA"/>
</dbReference>
<reference evidence="12" key="4">
    <citation type="submission" date="2023-08" db="EMBL/GenBank/DDBJ databases">
        <authorList>
            <person name="Guima S.E.S."/>
            <person name="Martins L.F."/>
            <person name="Silva A.M."/>
            <person name="Setubal J.C."/>
        </authorList>
    </citation>
    <scope>NUCLEOTIDE SEQUENCE</scope>
    <source>
        <strain evidence="12">ZC4RG45</strain>
    </source>
</reference>
<keyword evidence="6 13" id="KW-0418">Kinase</keyword>
<evidence type="ECO:0000256" key="9">
    <source>
        <dbReference type="SAM" id="Phobius"/>
    </source>
</evidence>
<comment type="catalytic activity">
    <reaction evidence="1">
        <text>ATP + protein L-histidine = ADP + protein N-phospho-L-histidine.</text>
        <dbReference type="EC" id="2.7.13.3"/>
    </reaction>
</comment>
<accession>A0A2W4LJP2</accession>
<dbReference type="InterPro" id="IPR011712">
    <property type="entry name" value="Sig_transdc_His_kin_sub3_dim/P"/>
</dbReference>
<sequence>MSIQNISTPPLRFGNVRPVRVLTWPDVPALLRRPSTRTLLIDVAVIAIAALDVWLAVPGVPVGTESTVLSWLACAALLFRRRFPLAAVLGTVPGFFAGWAQLAAMIAVGYLAYRVGMSWKTWLGAGLVFLCRFVTWPLPEMADLPWQQYGLDVIYGGVVAAMPVAIGLLVAMRQDLLRRYRELEENQLRERHAYARAVRADERAKLAREMHDVVSHEVTLIAMQANAMECASSPDAMKRAAESIRSLSTRALEELRSLLGMLRADSDEELPAPGLDALGRLVRDVDVPVRLTVEQLPADIPPQVSAAAFRTVQEALTNVHKHAPGATATIRVHYAYQELRVEVRNDKPRERPRCTPKLPSGGHGLAGLAERAMLLNGTFHARSTADGGFEVRAHYPLKQ</sequence>
<dbReference type="PANTHER" id="PTHR24421">
    <property type="entry name" value="NITRATE/NITRITE SENSOR PROTEIN NARX-RELATED"/>
    <property type="match status" value="1"/>
</dbReference>
<evidence type="ECO:0000256" key="6">
    <source>
        <dbReference type="ARBA" id="ARBA00022777"/>
    </source>
</evidence>
<dbReference type="SUPFAM" id="SSF55874">
    <property type="entry name" value="ATPase domain of HSP90 chaperone/DNA topoisomerase II/histidine kinase"/>
    <property type="match status" value="1"/>
</dbReference>
<dbReference type="AlphaFoldDB" id="A0A2W4LJP2"/>
<feature type="transmembrane region" description="Helical" evidence="9">
    <location>
        <begin position="85"/>
        <end position="112"/>
    </location>
</feature>
<evidence type="ECO:0000256" key="7">
    <source>
        <dbReference type="ARBA" id="ARBA00022840"/>
    </source>
</evidence>
<protein>
    <recommendedName>
        <fullName evidence="2">histidine kinase</fullName>
        <ecNumber evidence="2">2.7.13.3</ecNumber>
    </recommendedName>
</protein>
<gene>
    <name evidence="12" type="ORF">DIU77_001445</name>
    <name evidence="13" type="ORF">DIU77_00765</name>
</gene>
<keyword evidence="4" id="KW-0808">Transferase</keyword>
<feature type="domain" description="Histidine kinase/HSP90-like ATPase" evidence="10">
    <location>
        <begin position="307"/>
        <end position="398"/>
    </location>
</feature>
<dbReference type="Proteomes" id="UP000249324">
    <property type="component" value="Unassembled WGS sequence"/>
</dbReference>
<keyword evidence="7" id="KW-0067">ATP-binding</keyword>
<dbReference type="GO" id="GO:0000155">
    <property type="term" value="F:phosphorelay sensor kinase activity"/>
    <property type="evidence" value="ECO:0007669"/>
    <property type="project" value="InterPro"/>
</dbReference>
<dbReference type="InterPro" id="IPR003594">
    <property type="entry name" value="HATPase_dom"/>
</dbReference>
<dbReference type="Pfam" id="PF07730">
    <property type="entry name" value="HisKA_3"/>
    <property type="match status" value="1"/>
</dbReference>
<evidence type="ECO:0000259" key="10">
    <source>
        <dbReference type="Pfam" id="PF02518"/>
    </source>
</evidence>
<keyword evidence="8" id="KW-0902">Two-component regulatory system</keyword>
<keyword evidence="9" id="KW-1133">Transmembrane helix</keyword>
<reference evidence="12" key="1">
    <citation type="submission" date="2018-05" db="EMBL/GenBank/DDBJ databases">
        <authorList>
            <person name="Moura L."/>
            <person name="Setubal J.C."/>
        </authorList>
    </citation>
    <scope>NUCLEOTIDE SEQUENCE</scope>
    <source>
        <strain evidence="12">ZC4RG45</strain>
    </source>
</reference>
<evidence type="ECO:0000313" key="12">
    <source>
        <dbReference type="EMBL" id="MFO7190898.1"/>
    </source>
</evidence>
<reference evidence="12 14" key="3">
    <citation type="journal article" date="2021" name="BMC Genomics">
        <title>Genome-resolved metagenome and metatranscriptome analyses of thermophilic composting reveal key bacterial players and their metabolic interactions.</title>
        <authorList>
            <person name="Braga L.P.P."/>
            <person name="Pereira R.V."/>
            <person name="Martins L.F."/>
            <person name="Moura L.M.S."/>
            <person name="Sanchez F.B."/>
            <person name="Patane J.S.L."/>
            <person name="da Silva A.M."/>
            <person name="Setubal J.C."/>
        </authorList>
    </citation>
    <scope>NUCLEOTIDE SEQUENCE [LARGE SCALE GENOMIC DNA]</scope>
    <source>
        <strain evidence="12">ZC4RG45</strain>
    </source>
</reference>
<feature type="transmembrane region" description="Helical" evidence="9">
    <location>
        <begin position="153"/>
        <end position="172"/>
    </location>
</feature>
<dbReference type="STRING" id="1111738.GCA_000427905_02094"/>
<organism evidence="13">
    <name type="scientific">Thermocrispum agreste</name>
    <dbReference type="NCBI Taxonomy" id="37925"/>
    <lineage>
        <taxon>Bacteria</taxon>
        <taxon>Bacillati</taxon>
        <taxon>Actinomycetota</taxon>
        <taxon>Actinomycetes</taxon>
        <taxon>Pseudonocardiales</taxon>
        <taxon>Pseudonocardiaceae</taxon>
        <taxon>Thermocrispum</taxon>
    </lineage>
</organism>
<name>A0A2W4LJP2_9PSEU</name>
<evidence type="ECO:0000256" key="4">
    <source>
        <dbReference type="ARBA" id="ARBA00022679"/>
    </source>
</evidence>
<dbReference type="GO" id="GO:0046983">
    <property type="term" value="F:protein dimerization activity"/>
    <property type="evidence" value="ECO:0007669"/>
    <property type="project" value="InterPro"/>
</dbReference>
<reference evidence="13" key="2">
    <citation type="submission" date="2018-05" db="EMBL/GenBank/DDBJ databases">
        <authorList>
            <person name="Lanie J.A."/>
            <person name="Ng W.-L."/>
            <person name="Kazmierczak K.M."/>
            <person name="Andrzejewski T.M."/>
            <person name="Davidsen T.M."/>
            <person name="Wayne K.J."/>
            <person name="Tettelin H."/>
            <person name="Glass J.I."/>
            <person name="Rusch D."/>
            <person name="Podicherti R."/>
            <person name="Tsui H.-C.T."/>
            <person name="Winkler M.E."/>
        </authorList>
    </citation>
    <scope>NUCLEOTIDE SEQUENCE</scope>
    <source>
        <strain evidence="13">ZC4RG45</strain>
    </source>
</reference>
<dbReference type="InterPro" id="IPR036890">
    <property type="entry name" value="HATPase_C_sf"/>
</dbReference>
<dbReference type="Pfam" id="PF02518">
    <property type="entry name" value="HATPase_c"/>
    <property type="match status" value="1"/>
</dbReference>
<dbReference type="Gene3D" id="3.30.565.10">
    <property type="entry name" value="Histidine kinase-like ATPase, C-terminal domain"/>
    <property type="match status" value="1"/>
</dbReference>
<feature type="transmembrane region" description="Helical" evidence="9">
    <location>
        <begin position="119"/>
        <end position="138"/>
    </location>
</feature>
<dbReference type="InterPro" id="IPR050482">
    <property type="entry name" value="Sensor_HK_TwoCompSys"/>
</dbReference>
<dbReference type="GO" id="GO:0005524">
    <property type="term" value="F:ATP binding"/>
    <property type="evidence" value="ECO:0007669"/>
    <property type="project" value="UniProtKB-KW"/>
</dbReference>
<feature type="domain" description="Signal transduction histidine kinase subgroup 3 dimerisation and phosphoacceptor" evidence="11">
    <location>
        <begin position="202"/>
        <end position="265"/>
    </location>
</feature>
<evidence type="ECO:0000256" key="1">
    <source>
        <dbReference type="ARBA" id="ARBA00000085"/>
    </source>
</evidence>
<keyword evidence="9" id="KW-0472">Membrane</keyword>
<evidence type="ECO:0000256" key="3">
    <source>
        <dbReference type="ARBA" id="ARBA00022553"/>
    </source>
</evidence>
<comment type="caution">
    <text evidence="13">The sequence shown here is derived from an EMBL/GenBank/DDBJ whole genome shotgun (WGS) entry which is preliminary data.</text>
</comment>
<feature type="transmembrane region" description="Helical" evidence="9">
    <location>
        <begin position="39"/>
        <end position="57"/>
    </location>
</feature>
<proteinExistence type="predicted"/>
<evidence type="ECO:0000259" key="11">
    <source>
        <dbReference type="Pfam" id="PF07730"/>
    </source>
</evidence>
<keyword evidence="5" id="KW-0547">Nucleotide-binding</keyword>
<keyword evidence="3" id="KW-0597">Phosphoprotein</keyword>
<dbReference type="Gene3D" id="1.20.5.1930">
    <property type="match status" value="1"/>
</dbReference>
<dbReference type="EC" id="2.7.13.3" evidence="2"/>
<evidence type="ECO:0000313" key="13">
    <source>
        <dbReference type="EMBL" id="PZN01420.1"/>
    </source>
</evidence>
<evidence type="ECO:0000256" key="5">
    <source>
        <dbReference type="ARBA" id="ARBA00022741"/>
    </source>
</evidence>
<dbReference type="CDD" id="cd16917">
    <property type="entry name" value="HATPase_UhpB-NarQ-NarX-like"/>
    <property type="match status" value="1"/>
</dbReference>
<dbReference type="PANTHER" id="PTHR24421:SF10">
    <property type="entry name" value="NITRATE_NITRITE SENSOR PROTEIN NARQ"/>
    <property type="match status" value="1"/>
</dbReference>
<evidence type="ECO:0000313" key="14">
    <source>
        <dbReference type="Proteomes" id="UP000249324"/>
    </source>
</evidence>
<evidence type="ECO:0000256" key="2">
    <source>
        <dbReference type="ARBA" id="ARBA00012438"/>
    </source>
</evidence>